<dbReference type="EMBL" id="BLAL01000259">
    <property type="protein sequence ID" value="GES97429.1"/>
    <property type="molecule type" value="Genomic_DNA"/>
</dbReference>
<evidence type="ECO:0000313" key="1">
    <source>
        <dbReference type="EMBL" id="GES97429.1"/>
    </source>
</evidence>
<accession>A0A8H3R228</accession>
<protein>
    <submittedName>
        <fullName evidence="1">Uncharacterized protein</fullName>
    </submittedName>
</protein>
<dbReference type="Proteomes" id="UP000615446">
    <property type="component" value="Unassembled WGS sequence"/>
</dbReference>
<evidence type="ECO:0000313" key="2">
    <source>
        <dbReference type="Proteomes" id="UP000615446"/>
    </source>
</evidence>
<comment type="caution">
    <text evidence="1">The sequence shown here is derived from an EMBL/GenBank/DDBJ whole genome shotgun (WGS) entry which is preliminary data.</text>
</comment>
<reference evidence="1" key="1">
    <citation type="submission" date="2019-10" db="EMBL/GenBank/DDBJ databases">
        <title>Conservation and host-specific expression of non-tandemly repeated heterogenous ribosome RNA gene in arbuscular mycorrhizal fungi.</title>
        <authorList>
            <person name="Maeda T."/>
            <person name="Kobayashi Y."/>
            <person name="Nakagawa T."/>
            <person name="Ezawa T."/>
            <person name="Yamaguchi K."/>
            <person name="Bino T."/>
            <person name="Nishimoto Y."/>
            <person name="Shigenobu S."/>
            <person name="Kawaguchi M."/>
        </authorList>
    </citation>
    <scope>NUCLEOTIDE SEQUENCE</scope>
    <source>
        <strain evidence="1">HR1</strain>
    </source>
</reference>
<organism evidence="1 2">
    <name type="scientific">Rhizophagus clarus</name>
    <dbReference type="NCBI Taxonomy" id="94130"/>
    <lineage>
        <taxon>Eukaryota</taxon>
        <taxon>Fungi</taxon>
        <taxon>Fungi incertae sedis</taxon>
        <taxon>Mucoromycota</taxon>
        <taxon>Glomeromycotina</taxon>
        <taxon>Glomeromycetes</taxon>
        <taxon>Glomerales</taxon>
        <taxon>Glomeraceae</taxon>
        <taxon>Rhizophagus</taxon>
    </lineage>
</organism>
<dbReference type="AlphaFoldDB" id="A0A8H3R228"/>
<sequence>MNKKVYIDYKGSMGSDGSLIDKRKVPGDKIIVLRSADQSGCLTPDGLDEPRIIGIGYLFELSAPGLKKKKSFIKITDDQNYEIAQNK</sequence>
<name>A0A8H3R228_9GLOM</name>
<proteinExistence type="predicted"/>
<gene>
    <name evidence="1" type="ORF">RCL2_002402200</name>
</gene>